<feature type="compositionally biased region" description="Basic and acidic residues" evidence="6">
    <location>
        <begin position="517"/>
        <end position="535"/>
    </location>
</feature>
<keyword evidence="4" id="KW-0067">ATP-binding</keyword>
<evidence type="ECO:0000256" key="4">
    <source>
        <dbReference type="ARBA" id="ARBA00022840"/>
    </source>
</evidence>
<feature type="coiled-coil region" evidence="5">
    <location>
        <begin position="227"/>
        <end position="254"/>
    </location>
</feature>
<comment type="similarity">
    <text evidence="1">Belongs to the ABC transporter superfamily. ABCF family. EF3 subfamily.</text>
</comment>
<dbReference type="InterPro" id="IPR051309">
    <property type="entry name" value="ABCF_ATPase"/>
</dbReference>
<dbReference type="Pfam" id="PF00005">
    <property type="entry name" value="ABC_tran"/>
    <property type="match status" value="2"/>
</dbReference>
<dbReference type="FunFam" id="3.40.50.300:FF:000011">
    <property type="entry name" value="Putative ABC transporter ATP-binding component"/>
    <property type="match status" value="1"/>
</dbReference>
<keyword evidence="5" id="KW-0175">Coiled coil</keyword>
<dbReference type="OrthoDB" id="10263706at2759"/>
<dbReference type="FunFam" id="3.40.50.300:FF:000070">
    <property type="entry name" value="Putative ABC transporter ATP-binding component"/>
    <property type="match status" value="1"/>
</dbReference>
<evidence type="ECO:0000256" key="3">
    <source>
        <dbReference type="ARBA" id="ARBA00022741"/>
    </source>
</evidence>
<dbReference type="SMART" id="SM00382">
    <property type="entry name" value="AAA"/>
    <property type="match status" value="2"/>
</dbReference>
<dbReference type="InterPro" id="IPR032781">
    <property type="entry name" value="ABC_tran_Xtn"/>
</dbReference>
<dbReference type="EMBL" id="OB667676">
    <property type="protein sequence ID" value="CAD7234068.1"/>
    <property type="molecule type" value="Genomic_DNA"/>
</dbReference>
<dbReference type="PROSITE" id="PS00211">
    <property type="entry name" value="ABC_TRANSPORTER_1"/>
    <property type="match status" value="2"/>
</dbReference>
<dbReference type="SUPFAM" id="SSF52540">
    <property type="entry name" value="P-loop containing nucleoside triphosphate hydrolases"/>
    <property type="match status" value="2"/>
</dbReference>
<dbReference type="InterPro" id="IPR003439">
    <property type="entry name" value="ABC_transporter-like_ATP-bd"/>
</dbReference>
<gene>
    <name evidence="7" type="ORF">CTOB1V02_LOCUS11886</name>
</gene>
<dbReference type="PANTHER" id="PTHR42855">
    <property type="entry name" value="ABC TRANSPORTER ATP-BINDING SUBUNIT"/>
    <property type="match status" value="1"/>
</dbReference>
<evidence type="ECO:0000256" key="5">
    <source>
        <dbReference type="SAM" id="Coils"/>
    </source>
</evidence>
<dbReference type="Pfam" id="PF12848">
    <property type="entry name" value="ABC_tran_Xtn"/>
    <property type="match status" value="1"/>
</dbReference>
<dbReference type="PANTHER" id="PTHR42855:SF2">
    <property type="entry name" value="DRUG RESISTANCE ABC TRANSPORTER,ATP-BINDING PROTEIN"/>
    <property type="match status" value="1"/>
</dbReference>
<dbReference type="InterPro" id="IPR003593">
    <property type="entry name" value="AAA+_ATPase"/>
</dbReference>
<proteinExistence type="inferred from homology"/>
<evidence type="ECO:0000256" key="1">
    <source>
        <dbReference type="ARBA" id="ARBA00011054"/>
    </source>
</evidence>
<dbReference type="CDD" id="cd03221">
    <property type="entry name" value="ABCF_EF-3"/>
    <property type="match status" value="2"/>
</dbReference>
<evidence type="ECO:0000256" key="6">
    <source>
        <dbReference type="SAM" id="MobiDB-lite"/>
    </source>
</evidence>
<protein>
    <submittedName>
        <fullName evidence="7">Uncharacterized protein</fullName>
    </submittedName>
</protein>
<sequence>MGLAGKNGAGKSTLLKILSQRQKPTYGQVIREGGARVGYLSQDLDFEDDTDLWSETKKAFGEMLKIESEIEQISKELETREDYESDAYMQLIEQLNEHTDRLSLWSGDQVDGEMEKVLLGLGFTPKDYNQPTSTFSGGWRMRIELAKLLLQKYDVLLLDEPTNHLDIDSILWLEQFLKQFQGALIMVSHDKMFLDKVCNRTIEIVNRKIEDYKTNYSNYLIQRKERREKLVQAQKNQEKQIKHTEQLIDKFRAKASKASTAKSLQKKLQRVDRIEVDNEDVSKMNIRFIESVRPGKEVVKIEDAVLAYDQRIILSNVNLSIARSKKIAFIGQNGQGKTTLAKAIVGVKKLQAGEVHLGHNVSLGYFAQNQAEIMKEDRTVLEEAEQGANEDTHRLVRDMLGSFLFSGDDVQKKVKVLSGGERNRLALCKLLLKPFNVLVLDEPTNHLDIQSKEILKQALLKFTGTVIMVSHDREFLDGLAELIYEFRDGKVKEFLGGIQDYLASREFSSLQALESSSLEKPKESKEPKKVNEEYNKEEKKALAQIEKVEAKISKLESEIKQMEEGFLEQNPSEDQIKAYEALKSELTEQMNQWEKLQEEIL</sequence>
<dbReference type="GO" id="GO:0005524">
    <property type="term" value="F:ATP binding"/>
    <property type="evidence" value="ECO:0007669"/>
    <property type="project" value="UniProtKB-KW"/>
</dbReference>
<keyword evidence="3" id="KW-0547">Nucleotide-binding</keyword>
<dbReference type="InterPro" id="IPR027417">
    <property type="entry name" value="P-loop_NTPase"/>
</dbReference>
<reference evidence="7" key="1">
    <citation type="submission" date="2020-11" db="EMBL/GenBank/DDBJ databases">
        <authorList>
            <person name="Tran Van P."/>
        </authorList>
    </citation>
    <scope>NUCLEOTIDE SEQUENCE</scope>
</reference>
<organism evidence="7">
    <name type="scientific">Cyprideis torosa</name>
    <dbReference type="NCBI Taxonomy" id="163714"/>
    <lineage>
        <taxon>Eukaryota</taxon>
        <taxon>Metazoa</taxon>
        <taxon>Ecdysozoa</taxon>
        <taxon>Arthropoda</taxon>
        <taxon>Crustacea</taxon>
        <taxon>Oligostraca</taxon>
        <taxon>Ostracoda</taxon>
        <taxon>Podocopa</taxon>
        <taxon>Podocopida</taxon>
        <taxon>Cytherocopina</taxon>
        <taxon>Cytheroidea</taxon>
        <taxon>Cytherideidae</taxon>
        <taxon>Cyprideis</taxon>
    </lineage>
</organism>
<name>A0A7R8WT54_9CRUS</name>
<dbReference type="AlphaFoldDB" id="A0A7R8WT54"/>
<evidence type="ECO:0000256" key="2">
    <source>
        <dbReference type="ARBA" id="ARBA00022737"/>
    </source>
</evidence>
<dbReference type="InterPro" id="IPR017871">
    <property type="entry name" value="ABC_transporter-like_CS"/>
</dbReference>
<dbReference type="Gene3D" id="3.40.50.300">
    <property type="entry name" value="P-loop containing nucleotide triphosphate hydrolases"/>
    <property type="match status" value="2"/>
</dbReference>
<dbReference type="PROSITE" id="PS50893">
    <property type="entry name" value="ABC_TRANSPORTER_2"/>
    <property type="match status" value="2"/>
</dbReference>
<feature type="region of interest" description="Disordered" evidence="6">
    <location>
        <begin position="516"/>
        <end position="535"/>
    </location>
</feature>
<accession>A0A7R8WT54</accession>
<evidence type="ECO:0000313" key="7">
    <source>
        <dbReference type="EMBL" id="CAD7234068.1"/>
    </source>
</evidence>
<dbReference type="GO" id="GO:0016887">
    <property type="term" value="F:ATP hydrolysis activity"/>
    <property type="evidence" value="ECO:0007669"/>
    <property type="project" value="InterPro"/>
</dbReference>
<keyword evidence="2" id="KW-0677">Repeat</keyword>